<dbReference type="GeneID" id="35805562"/>
<keyword evidence="3" id="KW-0969">Cilium</keyword>
<protein>
    <submittedName>
        <fullName evidence="3">C-di-GMP-binding flagellar brake protein YcgR</fullName>
    </submittedName>
</protein>
<dbReference type="EMBL" id="PDBW01000001">
    <property type="protein sequence ID" value="PFH03014.1"/>
    <property type="molecule type" value="Genomic_DNA"/>
</dbReference>
<keyword evidence="3" id="KW-0966">Cell projection</keyword>
<dbReference type="SUPFAM" id="SSF141371">
    <property type="entry name" value="PilZ domain-like"/>
    <property type="match status" value="1"/>
</dbReference>
<dbReference type="Gene3D" id="2.40.10.220">
    <property type="entry name" value="predicted glycosyltransferase like domains"/>
    <property type="match status" value="1"/>
</dbReference>
<dbReference type="InterPro" id="IPR009926">
    <property type="entry name" value="T3SS_YcgR_PilZN"/>
</dbReference>
<name>A0AB36TGH8_ACETH</name>
<reference evidence="3 4" key="1">
    <citation type="submission" date="2017-09" db="EMBL/GenBank/DDBJ databases">
        <title>Evaluation of Pacific Biosciences Sequencing Technology to Finishing C. thermocellum Genome Sequences.</title>
        <authorList>
            <person name="Brown S."/>
        </authorList>
    </citation>
    <scope>NUCLEOTIDE SEQUENCE [LARGE SCALE GENOMIC DNA]</scope>
    <source>
        <strain evidence="3 4">AD2</strain>
    </source>
</reference>
<dbReference type="Pfam" id="PF12945">
    <property type="entry name" value="PilZNR"/>
    <property type="match status" value="1"/>
</dbReference>
<dbReference type="GO" id="GO:0035438">
    <property type="term" value="F:cyclic-di-GMP binding"/>
    <property type="evidence" value="ECO:0007669"/>
    <property type="project" value="InterPro"/>
</dbReference>
<gene>
    <name evidence="3" type="ORF">M972_111810</name>
</gene>
<keyword evidence="3" id="KW-0282">Flagellum</keyword>
<organism evidence="3 4">
    <name type="scientific">Acetivibrio thermocellus AD2</name>
    <dbReference type="NCBI Taxonomy" id="1138384"/>
    <lineage>
        <taxon>Bacteria</taxon>
        <taxon>Bacillati</taxon>
        <taxon>Bacillota</taxon>
        <taxon>Clostridia</taxon>
        <taxon>Eubacteriales</taxon>
        <taxon>Oscillospiraceae</taxon>
        <taxon>Acetivibrio</taxon>
    </lineage>
</organism>
<dbReference type="RefSeq" id="WP_003517986.1">
    <property type="nucleotide sequence ID" value="NZ_CP013828.1"/>
</dbReference>
<comment type="caution">
    <text evidence="3">The sequence shown here is derived from an EMBL/GenBank/DDBJ whole genome shotgun (WGS) entry which is preliminary data.</text>
</comment>
<dbReference type="Proteomes" id="UP000223596">
    <property type="component" value="Unassembled WGS sequence"/>
</dbReference>
<sequence>MRFNELGVGLKLELKLEGSDEKNGDSVFVSEFEWAENDRIIYIAAPIKGGKIYPVSVGEELAIVFIKSDNLYEFKGKVIGREVRHNISLLRVETLSEIRKIQRRDFFRFDCSIPISYRVVEKDRINILQRRFIKSYTRDISGGGVCIRLKERIETGELLECELFLNDFNKVSFLGRVVRLTEYDSKNDVYKYEIGVKFEKIEERDRERIIGYIFQEQRRLIKKG</sequence>
<evidence type="ECO:0000259" key="2">
    <source>
        <dbReference type="Pfam" id="PF12945"/>
    </source>
</evidence>
<feature type="domain" description="Type III secretion system flagellar brake protein YcgR PilZN" evidence="2">
    <location>
        <begin position="8"/>
        <end position="93"/>
    </location>
</feature>
<feature type="domain" description="PilZ" evidence="1">
    <location>
        <begin position="102"/>
        <end position="215"/>
    </location>
</feature>
<evidence type="ECO:0000313" key="4">
    <source>
        <dbReference type="Proteomes" id="UP000223596"/>
    </source>
</evidence>
<proteinExistence type="predicted"/>
<evidence type="ECO:0000313" key="3">
    <source>
        <dbReference type="EMBL" id="PFH03014.1"/>
    </source>
</evidence>
<dbReference type="Pfam" id="PF07238">
    <property type="entry name" value="PilZ"/>
    <property type="match status" value="1"/>
</dbReference>
<evidence type="ECO:0000259" key="1">
    <source>
        <dbReference type="Pfam" id="PF07238"/>
    </source>
</evidence>
<dbReference type="InterPro" id="IPR009875">
    <property type="entry name" value="PilZ_domain"/>
</dbReference>
<dbReference type="AlphaFoldDB" id="A0AB36TGH8"/>
<accession>A0AB36TGH8</accession>